<dbReference type="AlphaFoldDB" id="A0A1Y2FSL3"/>
<gene>
    <name evidence="1" type="ORF">BCR37DRAFT_137014</name>
</gene>
<dbReference type="EMBL" id="MCFI01000002">
    <property type="protein sequence ID" value="ORY86968.1"/>
    <property type="molecule type" value="Genomic_DNA"/>
</dbReference>
<dbReference type="GeneID" id="63782663"/>
<dbReference type="GO" id="GO:0005741">
    <property type="term" value="C:mitochondrial outer membrane"/>
    <property type="evidence" value="ECO:0007669"/>
    <property type="project" value="TreeGrafter"/>
</dbReference>
<name>A0A1Y2FSL3_PROLT</name>
<dbReference type="PANTHER" id="PTHR31859">
    <property type="entry name" value="TETRATRICOPEPTIDE REPEAT PROTEIN 39 FAMILY MEMBER"/>
    <property type="match status" value="1"/>
</dbReference>
<dbReference type="RefSeq" id="XP_040727824.1">
    <property type="nucleotide sequence ID" value="XM_040866064.1"/>
</dbReference>
<protein>
    <recommendedName>
        <fullName evidence="3">Outer membrane protein Iml2/Tetratricopeptide repeat protein 39</fullName>
    </recommendedName>
</protein>
<dbReference type="OMA" id="ANCILML"/>
<dbReference type="Pfam" id="PF10300">
    <property type="entry name" value="Iml2-TPR_39"/>
    <property type="match status" value="1"/>
</dbReference>
<organism evidence="1 2">
    <name type="scientific">Protomyces lactucae-debilis</name>
    <dbReference type="NCBI Taxonomy" id="2754530"/>
    <lineage>
        <taxon>Eukaryota</taxon>
        <taxon>Fungi</taxon>
        <taxon>Dikarya</taxon>
        <taxon>Ascomycota</taxon>
        <taxon>Taphrinomycotina</taxon>
        <taxon>Taphrinomycetes</taxon>
        <taxon>Taphrinales</taxon>
        <taxon>Protomycetaceae</taxon>
        <taxon>Protomyces</taxon>
    </lineage>
</organism>
<sequence length="575" mass="63542">MLSRLWGGSTPPVGSLSAMSIPERSARMVHANTGLSAIMNDDMIQANAVLSQHEDAFHLTGRAIASFLEAMLGGEREGIQKAGVLLNEAHTALDAEIAYAKADPDSVFSAGSVYRVILANVLLMSAITGFLSESMTESMKSVWKLKRAYGSFDSMHNYIQAHSLAEHYAKVSDPDLDGIAYIDHQTYCSAVAGFGMQTLVISLLPPKVGRILSLIGFKGSREQGLASLWSVAESSTIPGALSLLGILLYYNGLLHFCDIAPDSRDDMERCAALLEKAHSRYPESAIWQLQMARLKLQQAKLAEGTKILEDMTSASQMKQIASLKLYDLGLSQIFSMRWLDAVETYILVGAQSTWSESAYAYIIFLCLHQQWIATKDEAIAAKAEKALTTAQETGGHKKMMGKPIPLEMLVLRKHARWLALSQEKGCSILEAVDGCPAAEFVHLFNGWRSMPPDVLEQWLQLLPPLSGRIDADAVIDVIRAAILRNLGQVAEAQEILTPTLSMTRPQFMELPYSELWVMPFAYYEQACLYWARDGKAAKEDIRHWIQRARSFGDTEMESRLDIRLTTALNTIDGET</sequence>
<evidence type="ECO:0008006" key="3">
    <source>
        <dbReference type="Google" id="ProtNLM"/>
    </source>
</evidence>
<dbReference type="GO" id="GO:0005829">
    <property type="term" value="C:cytosol"/>
    <property type="evidence" value="ECO:0007669"/>
    <property type="project" value="TreeGrafter"/>
</dbReference>
<dbReference type="Proteomes" id="UP000193685">
    <property type="component" value="Unassembled WGS sequence"/>
</dbReference>
<dbReference type="OrthoDB" id="2154985at2759"/>
<keyword evidence="2" id="KW-1185">Reference proteome</keyword>
<reference evidence="1 2" key="1">
    <citation type="submission" date="2016-07" db="EMBL/GenBank/DDBJ databases">
        <title>Pervasive Adenine N6-methylation of Active Genes in Fungi.</title>
        <authorList>
            <consortium name="DOE Joint Genome Institute"/>
            <person name="Mondo S.J."/>
            <person name="Dannebaum R.O."/>
            <person name="Kuo R.C."/>
            <person name="Labutti K."/>
            <person name="Haridas S."/>
            <person name="Kuo A."/>
            <person name="Salamov A."/>
            <person name="Ahrendt S.R."/>
            <person name="Lipzen A."/>
            <person name="Sullivan W."/>
            <person name="Andreopoulos W.B."/>
            <person name="Clum A."/>
            <person name="Lindquist E."/>
            <person name="Daum C."/>
            <person name="Ramamoorthy G.K."/>
            <person name="Gryganskyi A."/>
            <person name="Culley D."/>
            <person name="Magnuson J.K."/>
            <person name="James T.Y."/>
            <person name="O'Malley M.A."/>
            <person name="Stajich J.E."/>
            <person name="Spatafora J.W."/>
            <person name="Visel A."/>
            <person name="Grigoriev I.V."/>
        </authorList>
    </citation>
    <scope>NUCLEOTIDE SEQUENCE [LARGE SCALE GENOMIC DNA]</scope>
    <source>
        <strain evidence="1 2">12-1054</strain>
    </source>
</reference>
<accession>A0A1Y2FSL3</accession>
<proteinExistence type="predicted"/>
<evidence type="ECO:0000313" key="1">
    <source>
        <dbReference type="EMBL" id="ORY86968.1"/>
    </source>
</evidence>
<dbReference type="InterPro" id="IPR019412">
    <property type="entry name" value="IML2/TPR_39"/>
</dbReference>
<comment type="caution">
    <text evidence="1">The sequence shown here is derived from an EMBL/GenBank/DDBJ whole genome shotgun (WGS) entry which is preliminary data.</text>
</comment>
<evidence type="ECO:0000313" key="2">
    <source>
        <dbReference type="Proteomes" id="UP000193685"/>
    </source>
</evidence>
<dbReference type="GO" id="GO:0005634">
    <property type="term" value="C:nucleus"/>
    <property type="evidence" value="ECO:0007669"/>
    <property type="project" value="TreeGrafter"/>
</dbReference>
<dbReference type="PANTHER" id="PTHR31859:SF1">
    <property type="entry name" value="TETRATRICOPEPTIDE REPEAT PROTEIN 39C"/>
    <property type="match status" value="1"/>
</dbReference>